<protein>
    <submittedName>
        <fullName evidence="2">Uncharacterized protein</fullName>
    </submittedName>
</protein>
<keyword evidence="1" id="KW-1133">Transmembrane helix</keyword>
<feature type="transmembrane region" description="Helical" evidence="1">
    <location>
        <begin position="93"/>
        <end position="112"/>
    </location>
</feature>
<dbReference type="OrthoDB" id="1184722at2"/>
<organism evidence="2 3">
    <name type="scientific">Tenacibaculum skagerrakense</name>
    <dbReference type="NCBI Taxonomy" id="186571"/>
    <lineage>
        <taxon>Bacteria</taxon>
        <taxon>Pseudomonadati</taxon>
        <taxon>Bacteroidota</taxon>
        <taxon>Flavobacteriia</taxon>
        <taxon>Flavobacteriales</taxon>
        <taxon>Flavobacteriaceae</taxon>
        <taxon>Tenacibaculum</taxon>
    </lineage>
</organism>
<dbReference type="EMBL" id="SLXM01000007">
    <property type="protein sequence ID" value="TCP23977.1"/>
    <property type="molecule type" value="Genomic_DNA"/>
</dbReference>
<accession>A0A4R2NQD5</accession>
<feature type="transmembrane region" description="Helical" evidence="1">
    <location>
        <begin position="211"/>
        <end position="229"/>
    </location>
</feature>
<comment type="caution">
    <text evidence="2">The sequence shown here is derived from an EMBL/GenBank/DDBJ whole genome shotgun (WGS) entry which is preliminary data.</text>
</comment>
<dbReference type="RefSeq" id="WP_132795248.1">
    <property type="nucleotide sequence ID" value="NZ_SLXM01000007.1"/>
</dbReference>
<dbReference type="AlphaFoldDB" id="A0A4R2NQD5"/>
<proteinExistence type="predicted"/>
<keyword evidence="1" id="KW-0472">Membrane</keyword>
<evidence type="ECO:0000256" key="1">
    <source>
        <dbReference type="SAM" id="Phobius"/>
    </source>
</evidence>
<feature type="transmembrane region" description="Helical" evidence="1">
    <location>
        <begin position="9"/>
        <end position="28"/>
    </location>
</feature>
<keyword evidence="1" id="KW-0812">Transmembrane</keyword>
<evidence type="ECO:0000313" key="2">
    <source>
        <dbReference type="EMBL" id="TCP23977.1"/>
    </source>
</evidence>
<gene>
    <name evidence="2" type="ORF">EV195_107143</name>
</gene>
<dbReference type="Proteomes" id="UP000294564">
    <property type="component" value="Unassembled WGS sequence"/>
</dbReference>
<sequence length="318" mass="36469">MKKISINHVWLFWLVPLCMFIFVGYPQLKKSYGLYENRVQKYEKEKIELDSLRNINQPSAKANHRLKTLEITVPITEKVILKEQYTYYKTGGMLFMLAVLFVAIFGSSYLASKKKNAPTNKRIDFVFEDPAQDAIGQSVSWEATKNSGSNFYSQQLKKTNFGYKISNTTTLKAVPLAFFFIGLNYVVWSFIEYFQLSNIPLTFMKAGNLFFTSGGVFMLVGIILTFVFSSTTQLHKYKRSVIINGTLIPFQNIYALQLLQKYVSSNNSGGYVCYELNLVTNSGDRINLLNHGDKEYMLSDMMKVSQFFKVPVWNHGVV</sequence>
<evidence type="ECO:0000313" key="3">
    <source>
        <dbReference type="Proteomes" id="UP000294564"/>
    </source>
</evidence>
<keyword evidence="3" id="KW-1185">Reference proteome</keyword>
<feature type="transmembrane region" description="Helical" evidence="1">
    <location>
        <begin position="173"/>
        <end position="191"/>
    </location>
</feature>
<reference evidence="2 3" key="1">
    <citation type="submission" date="2019-03" db="EMBL/GenBank/DDBJ databases">
        <title>Genomic Encyclopedia of Type Strains, Phase IV (KMG-IV): sequencing the most valuable type-strain genomes for metagenomic binning, comparative biology and taxonomic classification.</title>
        <authorList>
            <person name="Goeker M."/>
        </authorList>
    </citation>
    <scope>NUCLEOTIDE SEQUENCE [LARGE SCALE GENOMIC DNA]</scope>
    <source>
        <strain evidence="2 3">DSM 14836</strain>
    </source>
</reference>
<name>A0A4R2NQD5_9FLAO</name>